<evidence type="ECO:0000256" key="9">
    <source>
        <dbReference type="ARBA" id="ARBA00023136"/>
    </source>
</evidence>
<dbReference type="EMBL" id="CP013015">
    <property type="protein sequence ID" value="AMM39864.1"/>
    <property type="molecule type" value="Genomic_DNA"/>
</dbReference>
<keyword evidence="6 10" id="KW-0653">Protein transport</keyword>
<dbReference type="Pfam" id="PF22599">
    <property type="entry name" value="SecDF_P1_head"/>
    <property type="match status" value="1"/>
</dbReference>
<evidence type="ECO:0000256" key="1">
    <source>
        <dbReference type="ARBA" id="ARBA00004651"/>
    </source>
</evidence>
<dbReference type="KEGG" id="daw:HS1_000057"/>
<evidence type="ECO:0000256" key="2">
    <source>
        <dbReference type="ARBA" id="ARBA00022448"/>
    </source>
</evidence>
<keyword evidence="2 10" id="KW-0813">Transport</keyword>
<dbReference type="Pfam" id="PF07549">
    <property type="entry name" value="Sec_GG"/>
    <property type="match status" value="1"/>
</dbReference>
<dbReference type="AlphaFoldDB" id="A0A7U4TGK9"/>
<keyword evidence="9 10" id="KW-0472">Membrane</keyword>
<dbReference type="GO" id="GO:0065002">
    <property type="term" value="P:intracellular protein transmembrane transport"/>
    <property type="evidence" value="ECO:0007669"/>
    <property type="project" value="UniProtKB-UniRule"/>
</dbReference>
<evidence type="ECO:0000256" key="3">
    <source>
        <dbReference type="ARBA" id="ARBA00022475"/>
    </source>
</evidence>
<dbReference type="NCBIfam" id="TIGR00916">
    <property type="entry name" value="2A0604s01"/>
    <property type="match status" value="1"/>
</dbReference>
<evidence type="ECO:0000259" key="11">
    <source>
        <dbReference type="Pfam" id="PF02355"/>
    </source>
</evidence>
<dbReference type="InterPro" id="IPR048634">
    <property type="entry name" value="SecD_SecF_C"/>
</dbReference>
<dbReference type="RefSeq" id="WP_066060149.1">
    <property type="nucleotide sequence ID" value="NZ_CP013015.1"/>
</dbReference>
<gene>
    <name evidence="10" type="primary">secD</name>
    <name evidence="14" type="ORF">HS1_000057</name>
</gene>
<evidence type="ECO:0000256" key="4">
    <source>
        <dbReference type="ARBA" id="ARBA00022519"/>
    </source>
</evidence>
<evidence type="ECO:0000256" key="5">
    <source>
        <dbReference type="ARBA" id="ARBA00022692"/>
    </source>
</evidence>
<dbReference type="HAMAP" id="MF_01463_B">
    <property type="entry name" value="SecD_B"/>
    <property type="match status" value="1"/>
</dbReference>
<evidence type="ECO:0000256" key="7">
    <source>
        <dbReference type="ARBA" id="ARBA00022989"/>
    </source>
</evidence>
<feature type="domain" description="Protein translocase subunit SecDF P1" evidence="12">
    <location>
        <begin position="153"/>
        <end position="212"/>
    </location>
</feature>
<dbReference type="Pfam" id="PF21760">
    <property type="entry name" value="SecD_1st"/>
    <property type="match status" value="1"/>
</dbReference>
<accession>A0A7U4TGK9</accession>
<comment type="similarity">
    <text evidence="10">Belongs to the SecD/SecF family. SecD subfamily.</text>
</comment>
<evidence type="ECO:0000256" key="6">
    <source>
        <dbReference type="ARBA" id="ARBA00022927"/>
    </source>
</evidence>
<dbReference type="InterPro" id="IPR005791">
    <property type="entry name" value="SecD"/>
</dbReference>
<dbReference type="FunFam" id="1.20.1640.10:FF:000004">
    <property type="entry name" value="Protein translocase subunit SecD"/>
    <property type="match status" value="1"/>
</dbReference>
<evidence type="ECO:0000259" key="12">
    <source>
        <dbReference type="Pfam" id="PF21760"/>
    </source>
</evidence>
<dbReference type="PANTHER" id="PTHR30081">
    <property type="entry name" value="PROTEIN-EXPORT MEMBRANE PROTEIN SEC"/>
    <property type="match status" value="1"/>
</dbReference>
<dbReference type="GO" id="GO:0015450">
    <property type="term" value="F:protein-transporting ATPase activity"/>
    <property type="evidence" value="ECO:0007669"/>
    <property type="project" value="InterPro"/>
</dbReference>
<dbReference type="GO" id="GO:0006605">
    <property type="term" value="P:protein targeting"/>
    <property type="evidence" value="ECO:0007669"/>
    <property type="project" value="UniProtKB-UniRule"/>
</dbReference>
<reference evidence="14 15" key="1">
    <citation type="submission" date="2015-10" db="EMBL/GenBank/DDBJ databases">
        <title>Candidatus Desulfofervidus auxilii, a hydrogenotrophic sulfate-reducing bacterium involved in the thermophilic anaerobic oxidation of methane.</title>
        <authorList>
            <person name="Krukenberg V."/>
            <person name="Richter M."/>
            <person name="Wegener G."/>
        </authorList>
    </citation>
    <scope>NUCLEOTIDE SEQUENCE [LARGE SCALE GENOMIC DNA]</scope>
    <source>
        <strain evidence="14 15">HS1</strain>
    </source>
</reference>
<sequence>MKGLKWRILIVLGVLLWAALYLVPTFVAELPSWWGGILPQNKIHLGLDLKGGIHLVLEVKAEDAVKASVDNLATEIEGELKEGKIPYLEVKREGLNQIKVTLVRQTDLERLRKIIEEKYPDLEWKSKSTKERLQLVQLNLKSERSEQIKRMAVSQALETIRNRIDQFGVAEPDIRLQGRERVLVQLPGIKDPQRAINIIGKTARLEFKLVDDEHSLEKALKGNIPPEDEILYGIQEDKLTHTRIKVPYLIKRRTLITGDYIADARVLIDPELNEPYVAISFNKQGARIFARITEANVGKRLAIILDNKVHSAPVIKEKIPSGEARITGNFTMEEAKDLAVVLRAGALPAPVEILEERTVGPSLGQDSIRKGVKASIVGGILVVVFIAIYYGLSGIIADTALIVNLLLLLAGLAFFQATLTLPGIAGIALTIGMGVDANVLIFERIREELRLGRTPRAATEAGYRKAFWTIFDANITTLITALILFQFGTGPIRGFAVTLSLGIIANMFTAIFMCKVIFDYLFYVLNLKRLSI</sequence>
<keyword evidence="7 10" id="KW-1133">Transmembrane helix</keyword>
<keyword evidence="15" id="KW-1185">Reference proteome</keyword>
<dbReference type="InterPro" id="IPR048631">
    <property type="entry name" value="SecD_1st"/>
</dbReference>
<evidence type="ECO:0000259" key="13">
    <source>
        <dbReference type="Pfam" id="PF22599"/>
    </source>
</evidence>
<dbReference type="Gene3D" id="1.20.1640.10">
    <property type="entry name" value="Multidrug efflux transporter AcrB transmembrane domain"/>
    <property type="match status" value="1"/>
</dbReference>
<evidence type="ECO:0000256" key="10">
    <source>
        <dbReference type="HAMAP-Rule" id="MF_01463"/>
    </source>
</evidence>
<evidence type="ECO:0000313" key="15">
    <source>
        <dbReference type="Proteomes" id="UP000070560"/>
    </source>
</evidence>
<dbReference type="Pfam" id="PF02355">
    <property type="entry name" value="SecD_SecF_C"/>
    <property type="match status" value="1"/>
</dbReference>
<dbReference type="OrthoDB" id="9805019at2"/>
<dbReference type="InterPro" id="IPR054384">
    <property type="entry name" value="SecDF_P1_head"/>
</dbReference>
<dbReference type="Gene3D" id="3.30.1360.200">
    <property type="match status" value="1"/>
</dbReference>
<feature type="domain" description="Protein export membrane protein SecD/SecF C-terminal" evidence="11">
    <location>
        <begin position="351"/>
        <end position="519"/>
    </location>
</feature>
<evidence type="ECO:0000313" key="14">
    <source>
        <dbReference type="EMBL" id="AMM39864.1"/>
    </source>
</evidence>
<dbReference type="Proteomes" id="UP000070560">
    <property type="component" value="Chromosome"/>
</dbReference>
<dbReference type="GO" id="GO:0005886">
    <property type="term" value="C:plasma membrane"/>
    <property type="evidence" value="ECO:0007669"/>
    <property type="project" value="UniProtKB-SubCell"/>
</dbReference>
<keyword evidence="8 10" id="KW-0811">Translocation</keyword>
<comment type="function">
    <text evidence="10">Part of the Sec protein translocase complex. Interacts with the SecYEG preprotein conducting channel. SecDF uses the proton motive force (PMF) to complete protein translocation after the ATP-dependent function of SecA.</text>
</comment>
<proteinExistence type="inferred from homology"/>
<comment type="subunit">
    <text evidence="10">Forms a complex with SecF. Part of the essential Sec protein translocation apparatus which comprises SecA, SecYEG and auxiliary proteins SecDF. Other proteins may also be involved.</text>
</comment>
<keyword evidence="5 10" id="KW-0812">Transmembrane</keyword>
<protein>
    <recommendedName>
        <fullName evidence="10">Protein translocase subunit SecD</fullName>
    </recommendedName>
</protein>
<evidence type="ECO:0000256" key="8">
    <source>
        <dbReference type="ARBA" id="ARBA00023010"/>
    </source>
</evidence>
<feature type="domain" description="SecDF P1 head subdomain" evidence="13">
    <location>
        <begin position="245"/>
        <end position="349"/>
    </location>
</feature>
<dbReference type="GO" id="GO:0043952">
    <property type="term" value="P:protein transport by the Sec complex"/>
    <property type="evidence" value="ECO:0007669"/>
    <property type="project" value="UniProtKB-UniRule"/>
</dbReference>
<dbReference type="FunFam" id="3.30.1360.200:FF:000002">
    <property type="entry name" value="Preprotein translocase subunit SecD"/>
    <property type="match status" value="1"/>
</dbReference>
<keyword evidence="3 10" id="KW-1003">Cell membrane</keyword>
<keyword evidence="4" id="KW-0997">Cell inner membrane</keyword>
<name>A0A7U4TGK9_DESA2</name>
<dbReference type="Gene3D" id="3.30.70.3400">
    <property type="match status" value="2"/>
</dbReference>
<organism evidence="14 15">
    <name type="scientific">Desulfofervidus auxilii</name>
    <dbReference type="NCBI Taxonomy" id="1621989"/>
    <lineage>
        <taxon>Bacteria</taxon>
        <taxon>Pseudomonadati</taxon>
        <taxon>Thermodesulfobacteriota</taxon>
        <taxon>Candidatus Desulfofervidia</taxon>
        <taxon>Candidatus Desulfofervidales</taxon>
        <taxon>Candidatus Desulfofervidaceae</taxon>
        <taxon>Candidatus Desulfofervidus</taxon>
    </lineage>
</organism>
<dbReference type="InterPro" id="IPR055344">
    <property type="entry name" value="SecD_SecF_C_bact"/>
</dbReference>
<dbReference type="PANTHER" id="PTHR30081:SF1">
    <property type="entry name" value="PROTEIN TRANSLOCASE SUBUNIT SECD"/>
    <property type="match status" value="1"/>
</dbReference>
<dbReference type="InterPro" id="IPR022646">
    <property type="entry name" value="SecD/SecF_CS"/>
</dbReference>
<dbReference type="NCBIfam" id="TIGR01129">
    <property type="entry name" value="secD"/>
    <property type="match status" value="1"/>
</dbReference>
<comment type="subcellular location">
    <subcellularLocation>
        <location evidence="1 10">Cell membrane</location>
        <topology evidence="1 10">Multi-pass membrane protein</topology>
    </subcellularLocation>
</comment>
<dbReference type="InterPro" id="IPR022813">
    <property type="entry name" value="SecD/SecF_arch_bac"/>
</dbReference>
<dbReference type="SUPFAM" id="SSF82866">
    <property type="entry name" value="Multidrug efflux transporter AcrB transmembrane domain"/>
    <property type="match status" value="1"/>
</dbReference>